<dbReference type="InterPro" id="IPR018485">
    <property type="entry name" value="FGGY_C"/>
</dbReference>
<comment type="similarity">
    <text evidence="1">Belongs to the FGGY kinase family.</text>
</comment>
<evidence type="ECO:0000313" key="6">
    <source>
        <dbReference type="EMBL" id="OXA84086.1"/>
    </source>
</evidence>
<dbReference type="AlphaFoldDB" id="A0A226GRR4"/>
<dbReference type="OrthoDB" id="9805576at2"/>
<dbReference type="InterPro" id="IPR050406">
    <property type="entry name" value="FGGY_Carb_Kinase"/>
</dbReference>
<sequence>MKEHYFISIDNGSQSTKVYIINAKGEIIHSEIEPLKPMMFRQAGYVEHPDDDLWDSIQIALNRLMKGFKGDLTLIKGVGLCTIRCCRVFMKKNGDLAAPVMSWMDVRAYETFEDSEEVAYTCPTTGYITHRLTGELKDTAANAFQWQFPVDMETWDWSKDKEVMDSFKIPKEKLLQLQMPGTVLGTVTKSAAAKTGLPEGLPVVATANDKAVEALGAGLIDSTRGLFSLGTYITSMVVGNGNKPPHDNYFTNLSCIPNRYLFESGGVRRGMWLISWFKELIGEELSSKAKEKGLCPEQILEEEALKTPAGSDGLMIVPDWLAPAYQSYRKGVMIGFNGQQGRGHIYRAILEGIALTLHNHYKAMNETLGHSPEKIIISGGGASSDLFMQIFADISGKTVVRNEMSGSAALGAAICAAVATDCYPDFETAVKEMVREKDEFHPNAETHKKYQHINDGVYHKLPQLLENTLREMESLNSDKE</sequence>
<evidence type="ECO:0000259" key="4">
    <source>
        <dbReference type="Pfam" id="PF00370"/>
    </source>
</evidence>
<feature type="domain" description="Carbohydrate kinase FGGY C-terminal" evidence="5">
    <location>
        <begin position="227"/>
        <end position="419"/>
    </location>
</feature>
<feature type="domain" description="Carbohydrate kinase FGGY N-terminal" evidence="4">
    <location>
        <begin position="124"/>
        <end position="216"/>
    </location>
</feature>
<dbReference type="InterPro" id="IPR000577">
    <property type="entry name" value="Carb_kinase_FGGY"/>
</dbReference>
<dbReference type="RefSeq" id="WP_089051864.1">
    <property type="nucleotide sequence ID" value="NZ_FXTV01000006.1"/>
</dbReference>
<dbReference type="CDD" id="cd07779">
    <property type="entry name" value="ASKHA_NBD_FGGY_YgcE-like"/>
    <property type="match status" value="1"/>
</dbReference>
<dbReference type="Pfam" id="PF02782">
    <property type="entry name" value="FGGY_C"/>
    <property type="match status" value="1"/>
</dbReference>
<organism evidence="6 7">
    <name type="scientific">Flavobacterium hercynium</name>
    <dbReference type="NCBI Taxonomy" id="387094"/>
    <lineage>
        <taxon>Bacteria</taxon>
        <taxon>Pseudomonadati</taxon>
        <taxon>Bacteroidota</taxon>
        <taxon>Flavobacteriia</taxon>
        <taxon>Flavobacteriales</taxon>
        <taxon>Flavobacteriaceae</taxon>
        <taxon>Flavobacterium</taxon>
    </lineage>
</organism>
<dbReference type="PIRSF" id="PIRSF000538">
    <property type="entry name" value="GlpK"/>
    <property type="match status" value="1"/>
</dbReference>
<dbReference type="InterPro" id="IPR043129">
    <property type="entry name" value="ATPase_NBD"/>
</dbReference>
<feature type="domain" description="Carbohydrate kinase FGGY N-terminal" evidence="4">
    <location>
        <begin position="5"/>
        <end position="116"/>
    </location>
</feature>
<keyword evidence="7" id="KW-1185">Reference proteome</keyword>
<dbReference type="SUPFAM" id="SSF53067">
    <property type="entry name" value="Actin-like ATPase domain"/>
    <property type="match status" value="2"/>
</dbReference>
<name>A0A226GRR4_9FLAO</name>
<dbReference type="InterPro" id="IPR018484">
    <property type="entry name" value="FGGY_N"/>
</dbReference>
<dbReference type="Pfam" id="PF00370">
    <property type="entry name" value="FGGY_N"/>
    <property type="match status" value="2"/>
</dbReference>
<reference evidence="6 7" key="1">
    <citation type="submission" date="2016-11" db="EMBL/GenBank/DDBJ databases">
        <title>Whole genomes of Flavobacteriaceae.</title>
        <authorList>
            <person name="Stine C."/>
            <person name="Li C."/>
            <person name="Tadesse D."/>
        </authorList>
    </citation>
    <scope>NUCLEOTIDE SEQUENCE [LARGE SCALE GENOMIC DNA]</scope>
    <source>
        <strain evidence="6 7">DSM 18292</strain>
    </source>
</reference>
<evidence type="ECO:0000313" key="7">
    <source>
        <dbReference type="Proteomes" id="UP000198345"/>
    </source>
</evidence>
<evidence type="ECO:0000259" key="5">
    <source>
        <dbReference type="Pfam" id="PF02782"/>
    </source>
</evidence>
<dbReference type="Gene3D" id="3.30.420.40">
    <property type="match status" value="3"/>
</dbReference>
<accession>A0A226GRR4</accession>
<comment type="caution">
    <text evidence="6">The sequence shown here is derived from an EMBL/GenBank/DDBJ whole genome shotgun (WGS) entry which is preliminary data.</text>
</comment>
<dbReference type="GO" id="GO:0005975">
    <property type="term" value="P:carbohydrate metabolic process"/>
    <property type="evidence" value="ECO:0007669"/>
    <property type="project" value="InterPro"/>
</dbReference>
<protein>
    <submittedName>
        <fullName evidence="6">Sugar kinase</fullName>
    </submittedName>
</protein>
<keyword evidence="2" id="KW-0808">Transferase</keyword>
<dbReference type="GO" id="GO:0016301">
    <property type="term" value="F:kinase activity"/>
    <property type="evidence" value="ECO:0007669"/>
    <property type="project" value="UniProtKB-KW"/>
</dbReference>
<gene>
    <name evidence="6" type="ORF">B0A66_21310</name>
</gene>
<dbReference type="PANTHER" id="PTHR43095">
    <property type="entry name" value="SUGAR KINASE"/>
    <property type="match status" value="1"/>
</dbReference>
<keyword evidence="3 6" id="KW-0418">Kinase</keyword>
<dbReference type="PANTHER" id="PTHR43095:SF5">
    <property type="entry name" value="XYLULOSE KINASE"/>
    <property type="match status" value="1"/>
</dbReference>
<dbReference type="EMBL" id="MUGW01000070">
    <property type="protein sequence ID" value="OXA84086.1"/>
    <property type="molecule type" value="Genomic_DNA"/>
</dbReference>
<evidence type="ECO:0000256" key="2">
    <source>
        <dbReference type="ARBA" id="ARBA00022679"/>
    </source>
</evidence>
<evidence type="ECO:0000256" key="1">
    <source>
        <dbReference type="ARBA" id="ARBA00009156"/>
    </source>
</evidence>
<dbReference type="Proteomes" id="UP000198345">
    <property type="component" value="Unassembled WGS sequence"/>
</dbReference>
<proteinExistence type="inferred from homology"/>
<evidence type="ECO:0000256" key="3">
    <source>
        <dbReference type="ARBA" id="ARBA00022777"/>
    </source>
</evidence>